<gene>
    <name evidence="3" type="ORF">B0I36DRAFT_341503</name>
</gene>
<evidence type="ECO:0000313" key="3">
    <source>
        <dbReference type="EMBL" id="KAH7010889.1"/>
    </source>
</evidence>
<dbReference type="RefSeq" id="XP_046004374.1">
    <property type="nucleotide sequence ID" value="XM_046156013.1"/>
</dbReference>
<dbReference type="Proteomes" id="UP000756346">
    <property type="component" value="Unassembled WGS sequence"/>
</dbReference>
<evidence type="ECO:0008006" key="5">
    <source>
        <dbReference type="Google" id="ProtNLM"/>
    </source>
</evidence>
<dbReference type="AlphaFoldDB" id="A0A9P8XTA5"/>
<feature type="transmembrane region" description="Helical" evidence="1">
    <location>
        <begin position="58"/>
        <end position="78"/>
    </location>
</feature>
<dbReference type="GeneID" id="70185559"/>
<dbReference type="EMBL" id="JAGTJQ010000016">
    <property type="protein sequence ID" value="KAH7010889.1"/>
    <property type="molecule type" value="Genomic_DNA"/>
</dbReference>
<proteinExistence type="predicted"/>
<evidence type="ECO:0000256" key="1">
    <source>
        <dbReference type="SAM" id="Phobius"/>
    </source>
</evidence>
<keyword evidence="2" id="KW-0732">Signal</keyword>
<keyword evidence="1" id="KW-0812">Transmembrane</keyword>
<organism evidence="3 4">
    <name type="scientific">Microdochium trichocladiopsis</name>
    <dbReference type="NCBI Taxonomy" id="1682393"/>
    <lineage>
        <taxon>Eukaryota</taxon>
        <taxon>Fungi</taxon>
        <taxon>Dikarya</taxon>
        <taxon>Ascomycota</taxon>
        <taxon>Pezizomycotina</taxon>
        <taxon>Sordariomycetes</taxon>
        <taxon>Xylariomycetidae</taxon>
        <taxon>Xylariales</taxon>
        <taxon>Microdochiaceae</taxon>
        <taxon>Microdochium</taxon>
    </lineage>
</organism>
<name>A0A9P8XTA5_9PEZI</name>
<feature type="signal peptide" evidence="2">
    <location>
        <begin position="1"/>
        <end position="24"/>
    </location>
</feature>
<keyword evidence="1" id="KW-0472">Membrane</keyword>
<reference evidence="3" key="1">
    <citation type="journal article" date="2021" name="Nat. Commun.">
        <title>Genetic determinants of endophytism in the Arabidopsis root mycobiome.</title>
        <authorList>
            <person name="Mesny F."/>
            <person name="Miyauchi S."/>
            <person name="Thiergart T."/>
            <person name="Pickel B."/>
            <person name="Atanasova L."/>
            <person name="Karlsson M."/>
            <person name="Huettel B."/>
            <person name="Barry K.W."/>
            <person name="Haridas S."/>
            <person name="Chen C."/>
            <person name="Bauer D."/>
            <person name="Andreopoulos W."/>
            <person name="Pangilinan J."/>
            <person name="LaButti K."/>
            <person name="Riley R."/>
            <person name="Lipzen A."/>
            <person name="Clum A."/>
            <person name="Drula E."/>
            <person name="Henrissat B."/>
            <person name="Kohler A."/>
            <person name="Grigoriev I.V."/>
            <person name="Martin F.M."/>
            <person name="Hacquard S."/>
        </authorList>
    </citation>
    <scope>NUCLEOTIDE SEQUENCE</scope>
    <source>
        <strain evidence="3">MPI-CAGE-CH-0230</strain>
    </source>
</reference>
<evidence type="ECO:0000256" key="2">
    <source>
        <dbReference type="SAM" id="SignalP"/>
    </source>
</evidence>
<keyword evidence="4" id="KW-1185">Reference proteome</keyword>
<evidence type="ECO:0000313" key="4">
    <source>
        <dbReference type="Proteomes" id="UP000756346"/>
    </source>
</evidence>
<feature type="chain" id="PRO_5040170029" description="Secreted protein" evidence="2">
    <location>
        <begin position="25"/>
        <end position="113"/>
    </location>
</feature>
<comment type="caution">
    <text evidence="3">The sequence shown here is derived from an EMBL/GenBank/DDBJ whole genome shotgun (WGS) entry which is preliminary data.</text>
</comment>
<protein>
    <recommendedName>
        <fullName evidence="5">Secreted protein</fullName>
    </recommendedName>
</protein>
<keyword evidence="1" id="KW-1133">Transmembrane helix</keyword>
<sequence length="113" mass="11294">MAPIMVPLGPLLLLLLLLLLLVPPLPVCPLGATLVEVDGLLLLVGELYAGLDVGVEPVLAVVRGLVVVVVVATLELLLATADGGGPVVAGPLLEDGAGPTAEHIALIELTACS</sequence>
<accession>A0A9P8XTA5</accession>